<comment type="caution">
    <text evidence="2">The sequence shown here is derived from an EMBL/GenBank/DDBJ whole genome shotgun (WGS) entry which is preliminary data.</text>
</comment>
<evidence type="ECO:0000313" key="2">
    <source>
        <dbReference type="EMBL" id="GFY12488.1"/>
    </source>
</evidence>
<protein>
    <submittedName>
        <fullName evidence="2">Uncharacterized protein</fullName>
    </submittedName>
</protein>
<keyword evidence="3" id="KW-1185">Reference proteome</keyword>
<dbReference type="Proteomes" id="UP000887159">
    <property type="component" value="Unassembled WGS sequence"/>
</dbReference>
<dbReference type="AlphaFoldDB" id="A0A8X6VLM4"/>
<evidence type="ECO:0000256" key="1">
    <source>
        <dbReference type="SAM" id="MobiDB-lite"/>
    </source>
</evidence>
<feature type="region of interest" description="Disordered" evidence="1">
    <location>
        <begin position="1"/>
        <end position="21"/>
    </location>
</feature>
<dbReference type="EMBL" id="BMAU01021314">
    <property type="protein sequence ID" value="GFY12488.1"/>
    <property type="molecule type" value="Genomic_DNA"/>
</dbReference>
<reference evidence="2" key="1">
    <citation type="submission" date="2020-08" db="EMBL/GenBank/DDBJ databases">
        <title>Multicomponent nature underlies the extraordinary mechanical properties of spider dragline silk.</title>
        <authorList>
            <person name="Kono N."/>
            <person name="Nakamura H."/>
            <person name="Mori M."/>
            <person name="Yoshida Y."/>
            <person name="Ohtoshi R."/>
            <person name="Malay A.D."/>
            <person name="Moran D.A.P."/>
            <person name="Tomita M."/>
            <person name="Numata K."/>
            <person name="Arakawa K."/>
        </authorList>
    </citation>
    <scope>NUCLEOTIDE SEQUENCE</scope>
</reference>
<organism evidence="2 3">
    <name type="scientific">Trichonephila clavipes</name>
    <name type="common">Golden silk orbweaver</name>
    <name type="synonym">Nephila clavipes</name>
    <dbReference type="NCBI Taxonomy" id="2585209"/>
    <lineage>
        <taxon>Eukaryota</taxon>
        <taxon>Metazoa</taxon>
        <taxon>Ecdysozoa</taxon>
        <taxon>Arthropoda</taxon>
        <taxon>Chelicerata</taxon>
        <taxon>Arachnida</taxon>
        <taxon>Araneae</taxon>
        <taxon>Araneomorphae</taxon>
        <taxon>Entelegynae</taxon>
        <taxon>Araneoidea</taxon>
        <taxon>Nephilidae</taxon>
        <taxon>Trichonephila</taxon>
    </lineage>
</organism>
<evidence type="ECO:0000313" key="3">
    <source>
        <dbReference type="Proteomes" id="UP000887159"/>
    </source>
</evidence>
<sequence>MASSCASRCYTNSGRSASSPKQTAVIVDVLWCCELFRLHEGLCGDGTRNFEPRSSDEDNIELAPPLLPTTPLQREDVRVLDRFNVHRSSGTGLELTSSQPRVRYVDH</sequence>
<gene>
    <name evidence="2" type="ORF">TNCV_1799101</name>
</gene>
<name>A0A8X6VLM4_TRICX</name>
<accession>A0A8X6VLM4</accession>
<proteinExistence type="predicted"/>